<keyword evidence="4" id="KW-0862">Zinc</keyword>
<dbReference type="Gene3D" id="1.10.220.150">
    <property type="entry name" value="Arf GTPase activating protein"/>
    <property type="match status" value="1"/>
</dbReference>
<dbReference type="InterPro" id="IPR001164">
    <property type="entry name" value="ArfGAP_dom"/>
</dbReference>
<reference evidence="7 8" key="1">
    <citation type="submission" date="2019-09" db="EMBL/GenBank/DDBJ databases">
        <authorList>
            <consortium name="DOE Joint Genome Institute"/>
            <person name="Mondo S.J."/>
            <person name="Navarro-Mendoza M.I."/>
            <person name="Perez-Arques C."/>
            <person name="Panchal S."/>
            <person name="Nicolas F.E."/>
            <person name="Ganguly P."/>
            <person name="Pangilinan J."/>
            <person name="Grigoriev I."/>
            <person name="Heitman J."/>
            <person name="Sanya K."/>
            <person name="Garre V."/>
        </authorList>
    </citation>
    <scope>NUCLEOTIDE SEQUENCE [LARGE SCALE GENOMIC DNA]</scope>
    <source>
        <strain evidence="7 8">MU402</strain>
    </source>
</reference>
<evidence type="ECO:0000256" key="1">
    <source>
        <dbReference type="ARBA" id="ARBA00022468"/>
    </source>
</evidence>
<dbReference type="FunFam" id="1.10.220.150:FF:000009">
    <property type="entry name" value="stromal membrane-associated protein 1 isoform X1"/>
    <property type="match status" value="1"/>
</dbReference>
<dbReference type="SMART" id="SM00105">
    <property type="entry name" value="ArfGap"/>
    <property type="match status" value="1"/>
</dbReference>
<dbReference type="Pfam" id="PF01412">
    <property type="entry name" value="ArfGap"/>
    <property type="match status" value="1"/>
</dbReference>
<dbReference type="InterPro" id="IPR051718">
    <property type="entry name" value="ARF_GTPase-activating"/>
</dbReference>
<dbReference type="GO" id="GO:0008270">
    <property type="term" value="F:zinc ion binding"/>
    <property type="evidence" value="ECO:0007669"/>
    <property type="project" value="UniProtKB-KW"/>
</dbReference>
<accession>A0A8H4B6V3</accession>
<dbReference type="Proteomes" id="UP000469890">
    <property type="component" value="Unassembled WGS sequence"/>
</dbReference>
<evidence type="ECO:0000256" key="5">
    <source>
        <dbReference type="PROSITE-ProRule" id="PRU00288"/>
    </source>
</evidence>
<dbReference type="GO" id="GO:0005737">
    <property type="term" value="C:cytoplasm"/>
    <property type="evidence" value="ECO:0007669"/>
    <property type="project" value="TreeGrafter"/>
</dbReference>
<organism evidence="7 8">
    <name type="scientific">Mucor circinelloides f. lusitanicus</name>
    <name type="common">Mucor racemosus var. lusitanicus</name>
    <dbReference type="NCBI Taxonomy" id="29924"/>
    <lineage>
        <taxon>Eukaryota</taxon>
        <taxon>Fungi</taxon>
        <taxon>Fungi incertae sedis</taxon>
        <taxon>Mucoromycota</taxon>
        <taxon>Mucoromycotina</taxon>
        <taxon>Mucoromycetes</taxon>
        <taxon>Mucorales</taxon>
        <taxon>Mucorineae</taxon>
        <taxon>Mucoraceae</taxon>
        <taxon>Mucor</taxon>
    </lineage>
</organism>
<evidence type="ECO:0000313" key="7">
    <source>
        <dbReference type="EMBL" id="KAF1796151.1"/>
    </source>
</evidence>
<dbReference type="CDD" id="cd08204">
    <property type="entry name" value="ArfGap"/>
    <property type="match status" value="1"/>
</dbReference>
<keyword evidence="3 5" id="KW-0863">Zinc-finger</keyword>
<dbReference type="GO" id="GO:0005096">
    <property type="term" value="F:GTPase activator activity"/>
    <property type="evidence" value="ECO:0007669"/>
    <property type="project" value="UniProtKB-KW"/>
</dbReference>
<proteinExistence type="predicted"/>
<evidence type="ECO:0000259" key="6">
    <source>
        <dbReference type="PROSITE" id="PS50115"/>
    </source>
</evidence>
<feature type="domain" description="Arf-GAP" evidence="6">
    <location>
        <begin position="14"/>
        <end position="136"/>
    </location>
</feature>
<comment type="caution">
    <text evidence="7">The sequence shown here is derived from an EMBL/GenBank/DDBJ whole genome shotgun (WGS) entry which is preliminary data.</text>
</comment>
<dbReference type="AlphaFoldDB" id="A0A8H4B6V3"/>
<evidence type="ECO:0000313" key="8">
    <source>
        <dbReference type="Proteomes" id="UP000469890"/>
    </source>
</evidence>
<dbReference type="PROSITE" id="PS50115">
    <property type="entry name" value="ARFGAP"/>
    <property type="match status" value="1"/>
</dbReference>
<dbReference type="PANTHER" id="PTHR45705">
    <property type="entry name" value="FI20236P1"/>
    <property type="match status" value="1"/>
</dbReference>
<name>A0A8H4B6V3_MUCCL</name>
<keyword evidence="2" id="KW-0479">Metal-binding</keyword>
<evidence type="ECO:0000256" key="2">
    <source>
        <dbReference type="ARBA" id="ARBA00022723"/>
    </source>
</evidence>
<dbReference type="PRINTS" id="PR00405">
    <property type="entry name" value="REVINTRACTNG"/>
</dbReference>
<keyword evidence="1" id="KW-0343">GTPase activation</keyword>
<sequence length="254" mass="27830">MHQKQSKATQERHDRMLNELYKLPGNDRCADCTAKNPRWASYSLGVFLCIRCASLHRKMGTHISKVKSCSMDCWTLPEIQHMKQLGGNACVNSHINPNASSNLPIALDDDHVMEKYVRDKWERKCFGGSSSSNHSTPAAAAASQEDLVLLPTPSLSSTNSSLVSSPIPQQQQPVFAGRHAAATAMEPSSYNPFLSADLCQQVTQTQAQPHHTHVISTTPFPVAAAAAAALTTNPFLQQPQQLFATNNPFIQHPF</sequence>
<dbReference type="SUPFAM" id="SSF57863">
    <property type="entry name" value="ArfGap/RecO-like zinc finger"/>
    <property type="match status" value="1"/>
</dbReference>
<dbReference type="PANTHER" id="PTHR45705:SF1">
    <property type="entry name" value="FI20236P1"/>
    <property type="match status" value="1"/>
</dbReference>
<protein>
    <recommendedName>
        <fullName evidence="6">Arf-GAP domain-containing protein</fullName>
    </recommendedName>
</protein>
<gene>
    <name evidence="7" type="ORF">FB192DRAFT_1405388</name>
</gene>
<dbReference type="InterPro" id="IPR038508">
    <property type="entry name" value="ArfGAP_dom_sf"/>
</dbReference>
<evidence type="ECO:0000256" key="4">
    <source>
        <dbReference type="ARBA" id="ARBA00022833"/>
    </source>
</evidence>
<evidence type="ECO:0000256" key="3">
    <source>
        <dbReference type="ARBA" id="ARBA00022771"/>
    </source>
</evidence>
<dbReference type="InterPro" id="IPR037278">
    <property type="entry name" value="ARFGAP/RecO"/>
</dbReference>
<dbReference type="EMBL" id="JAAECE010000013">
    <property type="protein sequence ID" value="KAF1796151.1"/>
    <property type="molecule type" value="Genomic_DNA"/>
</dbReference>